<name>A0ABV7PBU4_9PSEU</name>
<dbReference type="RefSeq" id="WP_378247074.1">
    <property type="nucleotide sequence ID" value="NZ_JBHRWK010000112.1"/>
</dbReference>
<dbReference type="PANTHER" id="PTHR10953:SF102">
    <property type="entry name" value="ADENYLYLTRANSFERASE AND SULFURTRANSFERASE MOCS3"/>
    <property type="match status" value="1"/>
</dbReference>
<sequence length="342" mass="36344">MYGIGAEIADPTGVVWTLVNLLDGMCTPAEIIARTLAEHPERAAADVESLLAQLIDAGHVEDTDVAETALTAREQARYDRSRQFYRWVDPKPRASPWDAQLALRAASVAVVGLGGAGGQAALELAASGVGALHVIDCDDVELSNLNRQVLYTEADVGRAKTEAATDRLRALNSDIRVTARRQRITGVAGFAALARDYDVLVLCADSPGEIRLWANRACFSAGKPWINSGYHGPRAAVCTYIPGRGACYECSWLAEHERESALGAETPYRTTRKHFNAVCAPSAALCGSLAAYAAIGLITGVTDAIPGRIHGVNLVAPDTPYLIDDPPRADCPACHGAGIETR</sequence>
<comment type="caution">
    <text evidence="2">The sequence shown here is derived from an EMBL/GenBank/DDBJ whole genome shotgun (WGS) entry which is preliminary data.</text>
</comment>
<protein>
    <submittedName>
        <fullName evidence="2">ThiF family adenylyltransferase</fullName>
    </submittedName>
</protein>
<accession>A0ABV7PBU4</accession>
<keyword evidence="2" id="KW-0808">Transferase</keyword>
<dbReference type="PANTHER" id="PTHR10953">
    <property type="entry name" value="UBIQUITIN-ACTIVATING ENZYME E1"/>
    <property type="match status" value="1"/>
</dbReference>
<dbReference type="InterPro" id="IPR045886">
    <property type="entry name" value="ThiF/MoeB/HesA"/>
</dbReference>
<proteinExistence type="predicted"/>
<evidence type="ECO:0000313" key="2">
    <source>
        <dbReference type="EMBL" id="MFC3456060.1"/>
    </source>
</evidence>
<dbReference type="Gene3D" id="3.40.50.720">
    <property type="entry name" value="NAD(P)-binding Rossmann-like Domain"/>
    <property type="match status" value="1"/>
</dbReference>
<dbReference type="GO" id="GO:0016779">
    <property type="term" value="F:nucleotidyltransferase activity"/>
    <property type="evidence" value="ECO:0007669"/>
    <property type="project" value="UniProtKB-KW"/>
</dbReference>
<evidence type="ECO:0000313" key="3">
    <source>
        <dbReference type="Proteomes" id="UP001595645"/>
    </source>
</evidence>
<dbReference type="EMBL" id="JBHRWK010000112">
    <property type="protein sequence ID" value="MFC3456060.1"/>
    <property type="molecule type" value="Genomic_DNA"/>
</dbReference>
<keyword evidence="3" id="KW-1185">Reference proteome</keyword>
<dbReference type="InterPro" id="IPR035985">
    <property type="entry name" value="Ubiquitin-activating_enz"/>
</dbReference>
<dbReference type="Proteomes" id="UP001595645">
    <property type="component" value="Unassembled WGS sequence"/>
</dbReference>
<organism evidence="2 3">
    <name type="scientific">Amycolatopsis speibonae</name>
    <dbReference type="NCBI Taxonomy" id="1450224"/>
    <lineage>
        <taxon>Bacteria</taxon>
        <taxon>Bacillati</taxon>
        <taxon>Actinomycetota</taxon>
        <taxon>Actinomycetes</taxon>
        <taxon>Pseudonocardiales</taxon>
        <taxon>Pseudonocardiaceae</taxon>
        <taxon>Amycolatopsis</taxon>
    </lineage>
</organism>
<evidence type="ECO:0000259" key="1">
    <source>
        <dbReference type="Pfam" id="PF00899"/>
    </source>
</evidence>
<dbReference type="InterPro" id="IPR000594">
    <property type="entry name" value="ThiF_NAD_FAD-bd"/>
</dbReference>
<gene>
    <name evidence="2" type="ORF">ACFOSH_42085</name>
</gene>
<feature type="domain" description="THIF-type NAD/FAD binding fold" evidence="1">
    <location>
        <begin position="98"/>
        <end position="332"/>
    </location>
</feature>
<dbReference type="Pfam" id="PF00899">
    <property type="entry name" value="ThiF"/>
    <property type="match status" value="1"/>
</dbReference>
<reference evidence="3" key="1">
    <citation type="journal article" date="2019" name="Int. J. Syst. Evol. Microbiol.">
        <title>The Global Catalogue of Microorganisms (GCM) 10K type strain sequencing project: providing services to taxonomists for standard genome sequencing and annotation.</title>
        <authorList>
            <consortium name="The Broad Institute Genomics Platform"/>
            <consortium name="The Broad Institute Genome Sequencing Center for Infectious Disease"/>
            <person name="Wu L."/>
            <person name="Ma J."/>
        </authorList>
    </citation>
    <scope>NUCLEOTIDE SEQUENCE [LARGE SCALE GENOMIC DNA]</scope>
    <source>
        <strain evidence="3">CGMCC 4.7676</strain>
    </source>
</reference>
<dbReference type="SUPFAM" id="SSF69572">
    <property type="entry name" value="Activating enzymes of the ubiquitin-like proteins"/>
    <property type="match status" value="1"/>
</dbReference>
<keyword evidence="2" id="KW-0548">Nucleotidyltransferase</keyword>